<feature type="compositionally biased region" description="Basic and acidic residues" evidence="1">
    <location>
        <begin position="188"/>
        <end position="198"/>
    </location>
</feature>
<proteinExistence type="predicted"/>
<feature type="region of interest" description="Disordered" evidence="1">
    <location>
        <begin position="188"/>
        <end position="237"/>
    </location>
</feature>
<dbReference type="EMBL" id="BAAARK010000032">
    <property type="protein sequence ID" value="GAA2683843.1"/>
    <property type="molecule type" value="Genomic_DNA"/>
</dbReference>
<feature type="region of interest" description="Disordered" evidence="1">
    <location>
        <begin position="252"/>
        <end position="272"/>
    </location>
</feature>
<feature type="transmembrane region" description="Helical" evidence="2">
    <location>
        <begin position="6"/>
        <end position="24"/>
    </location>
</feature>
<feature type="compositionally biased region" description="Low complexity" evidence="1">
    <location>
        <begin position="201"/>
        <end position="211"/>
    </location>
</feature>
<feature type="compositionally biased region" description="Low complexity" evidence="1">
    <location>
        <begin position="296"/>
        <end position="306"/>
    </location>
</feature>
<dbReference type="Proteomes" id="UP001500994">
    <property type="component" value="Unassembled WGS sequence"/>
</dbReference>
<keyword evidence="4" id="KW-1185">Reference proteome</keyword>
<feature type="compositionally biased region" description="Acidic residues" evidence="1">
    <location>
        <begin position="67"/>
        <end position="78"/>
    </location>
</feature>
<keyword evidence="2" id="KW-0812">Transmembrane</keyword>
<comment type="caution">
    <text evidence="3">The sequence shown here is derived from an EMBL/GenBank/DDBJ whole genome shotgun (WGS) entry which is preliminary data.</text>
</comment>
<feature type="compositionally biased region" description="Basic and acidic residues" evidence="1">
    <location>
        <begin position="307"/>
        <end position="319"/>
    </location>
</feature>
<feature type="compositionally biased region" description="Basic and acidic residues" evidence="1">
    <location>
        <begin position="55"/>
        <end position="66"/>
    </location>
</feature>
<evidence type="ECO:0000256" key="2">
    <source>
        <dbReference type="SAM" id="Phobius"/>
    </source>
</evidence>
<sequence length="346" mass="38281">MRSSGLIYAVIVGAWAAYLVPMWLRRQDELNEARPTERFSTAIRLLSGRAAMQRRYDKEHGARPADDAAEEQEPDVTDDPPGARSFVDPAPAPAPPDDMPTRAQVAAPLRPSLAERTKRAKVLARRRRTITVLFVVFTAGAIAVAVGGLPFFWAPALPAVLLTAYILYLRAQERRRFTFTMDQRKAEAAARRLREGRPRPRQAADQPPAADHQSDARADAAEIAPEPSRPAPPPHATGARALVEETDHAEWVDQQRERPRPAAGSWEPVPVPLPTYVTAPVAPRATSHVDLDADDAWSSARSSSVPERPRPDASQDRPTHPGRRARGRTPLFDQYEDEDRPRAANE</sequence>
<evidence type="ECO:0000256" key="1">
    <source>
        <dbReference type="SAM" id="MobiDB-lite"/>
    </source>
</evidence>
<feature type="region of interest" description="Disordered" evidence="1">
    <location>
        <begin position="287"/>
        <end position="346"/>
    </location>
</feature>
<evidence type="ECO:0000313" key="3">
    <source>
        <dbReference type="EMBL" id="GAA2683843.1"/>
    </source>
</evidence>
<keyword evidence="2" id="KW-1133">Transmembrane helix</keyword>
<keyword evidence="2" id="KW-0472">Membrane</keyword>
<dbReference type="RefSeq" id="WP_344582752.1">
    <property type="nucleotide sequence ID" value="NZ_BAAARK010000032.1"/>
</dbReference>
<feature type="transmembrane region" description="Helical" evidence="2">
    <location>
        <begin position="129"/>
        <end position="146"/>
    </location>
</feature>
<gene>
    <name evidence="3" type="ORF">GCM10009864_66080</name>
</gene>
<feature type="transmembrane region" description="Helical" evidence="2">
    <location>
        <begin position="152"/>
        <end position="171"/>
    </location>
</feature>
<reference evidence="3 4" key="1">
    <citation type="journal article" date="2019" name="Int. J. Syst. Evol. Microbiol.">
        <title>The Global Catalogue of Microorganisms (GCM) 10K type strain sequencing project: providing services to taxonomists for standard genome sequencing and annotation.</title>
        <authorList>
            <consortium name="The Broad Institute Genomics Platform"/>
            <consortium name="The Broad Institute Genome Sequencing Center for Infectious Disease"/>
            <person name="Wu L."/>
            <person name="Ma J."/>
        </authorList>
    </citation>
    <scope>NUCLEOTIDE SEQUENCE [LARGE SCALE GENOMIC DNA]</scope>
    <source>
        <strain evidence="3 4">JCM 16374</strain>
    </source>
</reference>
<evidence type="ECO:0000313" key="4">
    <source>
        <dbReference type="Proteomes" id="UP001500994"/>
    </source>
</evidence>
<name>A0ABN3SSM1_9ACTN</name>
<accession>A0ABN3SSM1</accession>
<protein>
    <submittedName>
        <fullName evidence="3">Uncharacterized protein</fullName>
    </submittedName>
</protein>
<organism evidence="3 4">
    <name type="scientific">Streptomyces lunalinharesii</name>
    <dbReference type="NCBI Taxonomy" id="333384"/>
    <lineage>
        <taxon>Bacteria</taxon>
        <taxon>Bacillati</taxon>
        <taxon>Actinomycetota</taxon>
        <taxon>Actinomycetes</taxon>
        <taxon>Kitasatosporales</taxon>
        <taxon>Streptomycetaceae</taxon>
        <taxon>Streptomyces</taxon>
    </lineage>
</organism>
<feature type="region of interest" description="Disordered" evidence="1">
    <location>
        <begin position="55"/>
        <end position="111"/>
    </location>
</feature>